<protein>
    <recommendedName>
        <fullName evidence="6">Vacuolar protein 8</fullName>
    </recommendedName>
</protein>
<evidence type="ECO:0000313" key="4">
    <source>
        <dbReference type="EMBL" id="KAG6391612.1"/>
    </source>
</evidence>
<evidence type="ECO:0008006" key="6">
    <source>
        <dbReference type="Google" id="ProtNLM"/>
    </source>
</evidence>
<dbReference type="Gene3D" id="1.25.10.10">
    <property type="entry name" value="Leucine-rich Repeat Variant"/>
    <property type="match status" value="3"/>
</dbReference>
<dbReference type="PANTHER" id="PTHR47451:SF2">
    <property type="entry name" value="ARMADILLO REPEAT-CONTAINING DOMAIN-CONTAINING PROTEIN"/>
    <property type="match status" value="1"/>
</dbReference>
<dbReference type="InterPro" id="IPR021133">
    <property type="entry name" value="HEAT_type_2"/>
</dbReference>
<dbReference type="PANTHER" id="PTHR47451">
    <property type="entry name" value="ARM REPEAT SUPERFAMILY PROTEIN"/>
    <property type="match status" value="1"/>
</dbReference>
<comment type="caution">
    <text evidence="4">The sequence shown here is derived from an EMBL/GenBank/DDBJ whole genome shotgun (WGS) entry which is preliminary data.</text>
</comment>
<reference evidence="4" key="1">
    <citation type="submission" date="2018-01" db="EMBL/GenBank/DDBJ databases">
        <authorList>
            <person name="Mao J.F."/>
        </authorList>
    </citation>
    <scope>NUCLEOTIDE SEQUENCE</scope>
    <source>
        <strain evidence="4">Huo1</strain>
        <tissue evidence="4">Leaf</tissue>
    </source>
</reference>
<dbReference type="InterPro" id="IPR000225">
    <property type="entry name" value="Armadillo"/>
</dbReference>
<dbReference type="Pfam" id="PF00514">
    <property type="entry name" value="Arm"/>
    <property type="match status" value="1"/>
</dbReference>
<feature type="repeat" description="ARM" evidence="3">
    <location>
        <begin position="704"/>
        <end position="746"/>
    </location>
</feature>
<evidence type="ECO:0000256" key="2">
    <source>
        <dbReference type="PROSITE-ProRule" id="PRU00103"/>
    </source>
</evidence>
<evidence type="ECO:0000313" key="5">
    <source>
        <dbReference type="Proteomes" id="UP000298416"/>
    </source>
</evidence>
<accession>A0A8X8WB04</accession>
<organism evidence="4">
    <name type="scientific">Salvia splendens</name>
    <name type="common">Scarlet sage</name>
    <dbReference type="NCBI Taxonomy" id="180675"/>
    <lineage>
        <taxon>Eukaryota</taxon>
        <taxon>Viridiplantae</taxon>
        <taxon>Streptophyta</taxon>
        <taxon>Embryophyta</taxon>
        <taxon>Tracheophyta</taxon>
        <taxon>Spermatophyta</taxon>
        <taxon>Magnoliopsida</taxon>
        <taxon>eudicotyledons</taxon>
        <taxon>Gunneridae</taxon>
        <taxon>Pentapetalae</taxon>
        <taxon>asterids</taxon>
        <taxon>lamiids</taxon>
        <taxon>Lamiales</taxon>
        <taxon>Lamiaceae</taxon>
        <taxon>Nepetoideae</taxon>
        <taxon>Mentheae</taxon>
        <taxon>Salviinae</taxon>
        <taxon>Salvia</taxon>
        <taxon>Salvia subgen. Calosphace</taxon>
        <taxon>core Calosphace</taxon>
    </lineage>
</organism>
<sequence length="776" mass="84793">MSSTIPTHLKFKPPNPVCSVFTRPSVYCFRFQGRNPVLFCSRFSVLTRACSDGGKAEIFSPKKVSSASDDETLRNSSSSSSDGYIALFIRMLGLDNDPLDREQAVEALWKYSLGGKQCVDNIMKYPGTVNLVVNLLKSDSDSACESAAGLLRVISSTNLYRDVVAESGAIEEMTVLLTRPSLCSNVKEQTMCTLWNLSVDKEVSARMTSSEILPLLVKYLEDEDVKVKEAACGVLTNLALTQSNHKLLVEAGVIPKLAKLLTADEEESKVVRKVARNALLELVKDEYYKILVMEEGLVPVPLVGAAAYKSFRPALYSWPSLPDGTTIEQGSKSPSRYGASELLLGLSIEEKNSDLEEAKMKAVVGRTQQQFLARIGAIEIEDDGKSDVESSSSHRVTLLPWVDAVARLVLILGLEDESAIAKAAESIADASINEHMRVSFREAGAIKHLVQLINHPCDDVKMAVIRALDRLSISETILNILTRILDPNKELKAKLYEGPVNGLNKGVCSTETPASLNTQDTISAEPIFSTESIGVAELVDSGLLSCLVDILKTPTPDIQRKAASILEFVVVIEEPSAEKLPLSGIVPGLEAVFCQKSLIEDENGREVHILEVEEAGLAVSAASRLLTRLLDYQQFCQSLDSDSFTKLLRSILVSITTLHERIPRLIEEMESSFSPQVQESAVMELNWIISQGTVDSSRAVARSGGIFAVVKLMETGSEEAVEACLAILYNLSMDAENHTAIVAAGAVPVLRRLVLSDRQQWMRALRLLRTLPTSYD</sequence>
<dbReference type="SUPFAM" id="SSF48371">
    <property type="entry name" value="ARM repeat"/>
    <property type="match status" value="2"/>
</dbReference>
<dbReference type="SMART" id="SM00185">
    <property type="entry name" value="ARM"/>
    <property type="match status" value="8"/>
</dbReference>
<reference evidence="4" key="2">
    <citation type="submission" date="2020-08" db="EMBL/GenBank/DDBJ databases">
        <title>Plant Genome Project.</title>
        <authorList>
            <person name="Zhang R.-G."/>
        </authorList>
    </citation>
    <scope>NUCLEOTIDE SEQUENCE</scope>
    <source>
        <strain evidence="4">Huo1</strain>
        <tissue evidence="4">Leaf</tissue>
    </source>
</reference>
<dbReference type="AlphaFoldDB" id="A0A8X8WB04"/>
<dbReference type="InterPro" id="IPR011989">
    <property type="entry name" value="ARM-like"/>
</dbReference>
<dbReference type="Proteomes" id="UP000298416">
    <property type="component" value="Unassembled WGS sequence"/>
</dbReference>
<keyword evidence="5" id="KW-1185">Reference proteome</keyword>
<dbReference type="PROSITE" id="PS50077">
    <property type="entry name" value="HEAT_REPEAT"/>
    <property type="match status" value="1"/>
</dbReference>
<feature type="repeat" description="ARM" evidence="3">
    <location>
        <begin position="168"/>
        <end position="202"/>
    </location>
</feature>
<gene>
    <name evidence="4" type="ORF">SASPL_149368</name>
</gene>
<evidence type="ECO:0000256" key="1">
    <source>
        <dbReference type="ARBA" id="ARBA00022737"/>
    </source>
</evidence>
<keyword evidence="1" id="KW-0677">Repeat</keyword>
<proteinExistence type="predicted"/>
<dbReference type="InterPro" id="IPR016024">
    <property type="entry name" value="ARM-type_fold"/>
</dbReference>
<dbReference type="PROSITE" id="PS50176">
    <property type="entry name" value="ARM_REPEAT"/>
    <property type="match status" value="3"/>
</dbReference>
<name>A0A8X8WB04_SALSN</name>
<feature type="repeat" description="ARM" evidence="3">
    <location>
        <begin position="211"/>
        <end position="253"/>
    </location>
</feature>
<feature type="repeat" description="HEAT" evidence="2">
    <location>
        <begin position="212"/>
        <end position="250"/>
    </location>
</feature>
<dbReference type="EMBL" id="PNBA02000019">
    <property type="protein sequence ID" value="KAG6391612.1"/>
    <property type="molecule type" value="Genomic_DNA"/>
</dbReference>
<evidence type="ECO:0000256" key="3">
    <source>
        <dbReference type="PROSITE-ProRule" id="PRU00259"/>
    </source>
</evidence>